<feature type="transmembrane region" description="Helical" evidence="1">
    <location>
        <begin position="496"/>
        <end position="520"/>
    </location>
</feature>
<protein>
    <recommendedName>
        <fullName evidence="4">Tetratricopeptide repeat protein</fullName>
    </recommendedName>
</protein>
<feature type="transmembrane region" description="Helical" evidence="1">
    <location>
        <begin position="532"/>
        <end position="552"/>
    </location>
</feature>
<organism evidence="2 3">
    <name type="scientific">Blastochloris viridis</name>
    <name type="common">Rhodopseudomonas viridis</name>
    <dbReference type="NCBI Taxonomy" id="1079"/>
    <lineage>
        <taxon>Bacteria</taxon>
        <taxon>Pseudomonadati</taxon>
        <taxon>Pseudomonadota</taxon>
        <taxon>Alphaproteobacteria</taxon>
        <taxon>Hyphomicrobiales</taxon>
        <taxon>Blastochloridaceae</taxon>
        <taxon>Blastochloris</taxon>
    </lineage>
</organism>
<feature type="transmembrane region" description="Helical" evidence="1">
    <location>
        <begin position="290"/>
        <end position="310"/>
    </location>
</feature>
<feature type="transmembrane region" description="Helical" evidence="1">
    <location>
        <begin position="466"/>
        <end position="484"/>
    </location>
</feature>
<dbReference type="EMBL" id="VAFM01000001">
    <property type="protein sequence ID" value="TKW61503.1"/>
    <property type="molecule type" value="Genomic_DNA"/>
</dbReference>
<reference evidence="2 3" key="1">
    <citation type="journal article" date="2017" name="Nat. Commun.">
        <title>In situ click chemistry generation of cyclooxygenase-2 inhibitors.</title>
        <authorList>
            <person name="Bhardwaj A."/>
            <person name="Kaur J."/>
            <person name="Wuest M."/>
            <person name="Wuest F."/>
        </authorList>
    </citation>
    <scope>NUCLEOTIDE SEQUENCE [LARGE SCALE GENOMIC DNA]</scope>
    <source>
        <strain evidence="2">S2_018_000_R2_106</strain>
    </source>
</reference>
<dbReference type="PANTHER" id="PTHR37422:SF13">
    <property type="entry name" value="LIPOPOLYSACCHARIDE BIOSYNTHESIS PROTEIN PA4999-RELATED"/>
    <property type="match status" value="1"/>
</dbReference>
<dbReference type="Gene3D" id="1.25.40.10">
    <property type="entry name" value="Tetratricopeptide repeat domain"/>
    <property type="match status" value="1"/>
</dbReference>
<feature type="transmembrane region" description="Helical" evidence="1">
    <location>
        <begin position="600"/>
        <end position="618"/>
    </location>
</feature>
<gene>
    <name evidence="2" type="ORF">DI628_02460</name>
</gene>
<feature type="transmembrane region" description="Helical" evidence="1">
    <location>
        <begin position="664"/>
        <end position="685"/>
    </location>
</feature>
<keyword evidence="1" id="KW-0472">Membrane</keyword>
<evidence type="ECO:0000313" key="2">
    <source>
        <dbReference type="EMBL" id="TKW61503.1"/>
    </source>
</evidence>
<keyword evidence="1" id="KW-1133">Transmembrane helix</keyword>
<dbReference type="Proteomes" id="UP000320948">
    <property type="component" value="Unassembled WGS sequence"/>
</dbReference>
<dbReference type="SUPFAM" id="SSF48452">
    <property type="entry name" value="TPR-like"/>
    <property type="match status" value="1"/>
</dbReference>
<feature type="transmembrane region" description="Helical" evidence="1">
    <location>
        <begin position="191"/>
        <end position="210"/>
    </location>
</feature>
<sequence length="876" mass="96051">MTSAKQKAAKAAAQASQAKTSVKVAEPAASGWSVEGVVRLIILFFAATLPFYYDLGVPEVSGDIRWLATEFFAGVCAILLLSKALWTGDKVMSLRWPVVMWFGLGLAIWSAVSLIDALNPSRGIILIKALYAQLILMVVVYHVATPGFGRKLLWALALPMFGTSLVGVLQFHGMSDTGLQALMNESWLWVWLKPFVWVLNGLAGTIAEWVGWGERQLGFVGLITNTFLQSAVPGSTFANKNLAGSWTAMMLPIALYLLITAKRWPAQAVASILLAMGSVFLIYSRARASWVALFCALMTLGALLVLVPAWRKAIWSHLDKSHILWLLLPVVCLIRWGGDVSPINGGHAIDRTPAQQVEALTQSSWNEIGGRLAYNLNSLVIIKDYWFNGVGLGNFYTIYPPYYNELVVTPTNSYNVMARPQRTHTDMMQSFDEMGIPGGILYVGLFVSAISMALRMAGRRAGALGGYLIGAGMVGMMAGLTVFLEQQGMLALPGVWHWLLVTLQLIVLSGLGFGAIYHWLKLREKGDWPVEAAFFNLIALGGCEAILPILLYPSISTFILIWVLRIGLAATSLTFIILAIQQHLKNPQKASTNAADDSQLLGLMTGIGVLTICINALFDFPMQLPTAPAAAMLMMGLISALYMRYYPQAVTAPLANCLPERVKVSRGVILLGVLVTLAASGWAMWDGLKFRESNVLLKQGMIRIYSGLNDDATLEILQRAWDVYPYDQRIQEHLGVVYANYNGVMPLSLNERIAKLEWVLAGDPWGANHMINLSGLYLQQATQQRSVGNVEGALKSLTRADELFEKLKENADFSHYTWGIGGTLRNMQGRFGDAIWMFRRALAIEPSYTPALYGLQMAVSASGLRPATVQDGSFRP</sequence>
<accession>A0A6N4R3B8</accession>
<name>A0A6N4R3B8_BLAVI</name>
<feature type="transmembrane region" description="Helical" evidence="1">
    <location>
        <begin position="624"/>
        <end position="643"/>
    </location>
</feature>
<feature type="transmembrane region" description="Helical" evidence="1">
    <location>
        <begin position="242"/>
        <end position="259"/>
    </location>
</feature>
<evidence type="ECO:0000313" key="3">
    <source>
        <dbReference type="Proteomes" id="UP000320948"/>
    </source>
</evidence>
<dbReference type="InterPro" id="IPR011990">
    <property type="entry name" value="TPR-like_helical_dom_sf"/>
</dbReference>
<evidence type="ECO:0008006" key="4">
    <source>
        <dbReference type="Google" id="ProtNLM"/>
    </source>
</evidence>
<feature type="transmembrane region" description="Helical" evidence="1">
    <location>
        <begin position="266"/>
        <end position="284"/>
    </location>
</feature>
<feature type="transmembrane region" description="Helical" evidence="1">
    <location>
        <begin position="98"/>
        <end position="118"/>
    </location>
</feature>
<keyword evidence="1" id="KW-0812">Transmembrane</keyword>
<feature type="transmembrane region" description="Helical" evidence="1">
    <location>
        <begin position="36"/>
        <end position="53"/>
    </location>
</feature>
<feature type="transmembrane region" description="Helical" evidence="1">
    <location>
        <begin position="124"/>
        <end position="145"/>
    </location>
</feature>
<evidence type="ECO:0000256" key="1">
    <source>
        <dbReference type="SAM" id="Phobius"/>
    </source>
</evidence>
<proteinExistence type="predicted"/>
<comment type="caution">
    <text evidence="2">The sequence shown here is derived from an EMBL/GenBank/DDBJ whole genome shotgun (WGS) entry which is preliminary data.</text>
</comment>
<feature type="transmembrane region" description="Helical" evidence="1">
    <location>
        <begin position="152"/>
        <end position="171"/>
    </location>
</feature>
<dbReference type="PANTHER" id="PTHR37422">
    <property type="entry name" value="TEICHURONIC ACID BIOSYNTHESIS PROTEIN TUAE"/>
    <property type="match status" value="1"/>
</dbReference>
<dbReference type="InterPro" id="IPR051533">
    <property type="entry name" value="WaaL-like"/>
</dbReference>
<dbReference type="AlphaFoldDB" id="A0A6N4R3B8"/>
<feature type="transmembrane region" description="Helical" evidence="1">
    <location>
        <begin position="65"/>
        <end position="86"/>
    </location>
</feature>
<feature type="transmembrane region" description="Helical" evidence="1">
    <location>
        <begin position="434"/>
        <end position="454"/>
    </location>
</feature>
<feature type="transmembrane region" description="Helical" evidence="1">
    <location>
        <begin position="558"/>
        <end position="580"/>
    </location>
</feature>